<dbReference type="PANTHER" id="PTHR47537">
    <property type="entry name" value="CUBILIN"/>
    <property type="match status" value="1"/>
</dbReference>
<dbReference type="InterPro" id="IPR035914">
    <property type="entry name" value="Sperma_CUB_dom_sf"/>
</dbReference>
<gene>
    <name evidence="5" type="ORF">TNIN_456851</name>
</gene>
<feature type="chain" id="PRO_5036468247" description="CUB domain-containing protein" evidence="3">
    <location>
        <begin position="20"/>
        <end position="285"/>
    </location>
</feature>
<dbReference type="OrthoDB" id="6155811at2759"/>
<reference evidence="5" key="1">
    <citation type="submission" date="2020-08" db="EMBL/GenBank/DDBJ databases">
        <title>Multicomponent nature underlies the extraordinary mechanical properties of spider dragline silk.</title>
        <authorList>
            <person name="Kono N."/>
            <person name="Nakamura H."/>
            <person name="Mori M."/>
            <person name="Yoshida Y."/>
            <person name="Ohtoshi R."/>
            <person name="Malay A.D."/>
            <person name="Moran D.A.P."/>
            <person name="Tomita M."/>
            <person name="Numata K."/>
            <person name="Arakawa K."/>
        </authorList>
    </citation>
    <scope>NUCLEOTIDE SEQUENCE</scope>
</reference>
<dbReference type="InterPro" id="IPR053207">
    <property type="entry name" value="Non-NMDA_GluR_Accessory"/>
</dbReference>
<comment type="caution">
    <text evidence="2">Lacks conserved residue(s) required for the propagation of feature annotation.</text>
</comment>
<dbReference type="GO" id="GO:0005886">
    <property type="term" value="C:plasma membrane"/>
    <property type="evidence" value="ECO:0007669"/>
    <property type="project" value="TreeGrafter"/>
</dbReference>
<dbReference type="Proteomes" id="UP000886998">
    <property type="component" value="Unassembled WGS sequence"/>
</dbReference>
<dbReference type="InterPro" id="IPR000859">
    <property type="entry name" value="CUB_dom"/>
</dbReference>
<evidence type="ECO:0000259" key="4">
    <source>
        <dbReference type="PROSITE" id="PS01180"/>
    </source>
</evidence>
<accession>A0A8X7CHV0</accession>
<dbReference type="EMBL" id="BMAV01016575">
    <property type="protein sequence ID" value="GFY67461.1"/>
    <property type="molecule type" value="Genomic_DNA"/>
</dbReference>
<dbReference type="SUPFAM" id="SSF49854">
    <property type="entry name" value="Spermadhesin, CUB domain"/>
    <property type="match status" value="1"/>
</dbReference>
<proteinExistence type="predicted"/>
<keyword evidence="6" id="KW-1185">Reference proteome</keyword>
<dbReference type="Gene3D" id="2.60.120.290">
    <property type="entry name" value="Spermadhesin, CUB domain"/>
    <property type="match status" value="1"/>
</dbReference>
<feature type="signal peptide" evidence="3">
    <location>
        <begin position="1"/>
        <end position="19"/>
    </location>
</feature>
<keyword evidence="1" id="KW-1015">Disulfide bond</keyword>
<organism evidence="5 6">
    <name type="scientific">Trichonephila inaurata madagascariensis</name>
    <dbReference type="NCBI Taxonomy" id="2747483"/>
    <lineage>
        <taxon>Eukaryota</taxon>
        <taxon>Metazoa</taxon>
        <taxon>Ecdysozoa</taxon>
        <taxon>Arthropoda</taxon>
        <taxon>Chelicerata</taxon>
        <taxon>Arachnida</taxon>
        <taxon>Araneae</taxon>
        <taxon>Araneomorphae</taxon>
        <taxon>Entelegynae</taxon>
        <taxon>Araneoidea</taxon>
        <taxon>Nephilidae</taxon>
        <taxon>Trichonephila</taxon>
        <taxon>Trichonephila inaurata</taxon>
    </lineage>
</organism>
<evidence type="ECO:0000256" key="1">
    <source>
        <dbReference type="ARBA" id="ARBA00023157"/>
    </source>
</evidence>
<evidence type="ECO:0000256" key="3">
    <source>
        <dbReference type="SAM" id="SignalP"/>
    </source>
</evidence>
<dbReference type="SMART" id="SM00042">
    <property type="entry name" value="CUB"/>
    <property type="match status" value="1"/>
</dbReference>
<dbReference type="Pfam" id="PF00431">
    <property type="entry name" value="CUB"/>
    <property type="match status" value="1"/>
</dbReference>
<feature type="domain" description="CUB" evidence="4">
    <location>
        <begin position="33"/>
        <end position="159"/>
    </location>
</feature>
<sequence>MGPFLLLVLLSSFAGKGCSVPDMSHRTGDSDHCNKTVDIYQAVSSPPVTELNRGKPLHCSYKIRVRPVRDDWVVFVRFTRLRVGQPNGNRSQCIGGYVQIVDGYKDSNFSNRDSPGYYCGDIDSPKTFISETPQVKIIFHADSYGTDTFLQFDANVEKQGEVHARYGQFHTFYPLDGGHPYRVPTVTVIFHECAPVVASFNLPDSPNLSEEPHVDTTECPAISRGSGFDSIRWDGLRCDNLLSAFPSISKNAENCPYDIVKVYDGSSEDSPLIVSLCEEEDSSRI</sequence>
<protein>
    <recommendedName>
        <fullName evidence="4">CUB domain-containing protein</fullName>
    </recommendedName>
</protein>
<dbReference type="PANTHER" id="PTHR47537:SF2">
    <property type="entry name" value="CUBILIN"/>
    <property type="match status" value="1"/>
</dbReference>
<evidence type="ECO:0000256" key="2">
    <source>
        <dbReference type="PROSITE-ProRule" id="PRU00059"/>
    </source>
</evidence>
<comment type="caution">
    <text evidence="5">The sequence shown here is derived from an EMBL/GenBank/DDBJ whole genome shotgun (WGS) entry which is preliminary data.</text>
</comment>
<keyword evidence="3" id="KW-0732">Signal</keyword>
<dbReference type="PROSITE" id="PS01180">
    <property type="entry name" value="CUB"/>
    <property type="match status" value="1"/>
</dbReference>
<dbReference type="AlphaFoldDB" id="A0A8X7CHV0"/>
<name>A0A8X7CHV0_9ARAC</name>
<evidence type="ECO:0000313" key="6">
    <source>
        <dbReference type="Proteomes" id="UP000886998"/>
    </source>
</evidence>
<evidence type="ECO:0000313" key="5">
    <source>
        <dbReference type="EMBL" id="GFY67461.1"/>
    </source>
</evidence>